<dbReference type="Gene3D" id="3.30.70.330">
    <property type="match status" value="1"/>
</dbReference>
<dbReference type="GO" id="GO:0005634">
    <property type="term" value="C:nucleus"/>
    <property type="evidence" value="ECO:0007669"/>
    <property type="project" value="TreeGrafter"/>
</dbReference>
<reference evidence="4" key="1">
    <citation type="submission" date="2023-08" db="EMBL/GenBank/DDBJ databases">
        <authorList>
            <person name="Chen Y."/>
            <person name="Shah S."/>
            <person name="Dougan E. K."/>
            <person name="Thang M."/>
            <person name="Chan C."/>
        </authorList>
    </citation>
    <scope>NUCLEOTIDE SEQUENCE</scope>
</reference>
<dbReference type="PANTHER" id="PTHR23003">
    <property type="entry name" value="RNA RECOGNITION MOTIF RRM DOMAIN CONTAINING PROTEIN"/>
    <property type="match status" value="1"/>
</dbReference>
<keyword evidence="1 2" id="KW-0694">RNA-binding</keyword>
<dbReference type="InterPro" id="IPR035979">
    <property type="entry name" value="RBD_domain_sf"/>
</dbReference>
<organism evidence="4 5">
    <name type="scientific">Effrenium voratum</name>
    <dbReference type="NCBI Taxonomy" id="2562239"/>
    <lineage>
        <taxon>Eukaryota</taxon>
        <taxon>Sar</taxon>
        <taxon>Alveolata</taxon>
        <taxon>Dinophyceae</taxon>
        <taxon>Suessiales</taxon>
        <taxon>Symbiodiniaceae</taxon>
        <taxon>Effrenium</taxon>
    </lineage>
</organism>
<protein>
    <recommendedName>
        <fullName evidence="3">RRM domain-containing protein</fullName>
    </recommendedName>
</protein>
<dbReference type="Proteomes" id="UP001178507">
    <property type="component" value="Unassembled WGS sequence"/>
</dbReference>
<evidence type="ECO:0000313" key="5">
    <source>
        <dbReference type="Proteomes" id="UP001178507"/>
    </source>
</evidence>
<dbReference type="GO" id="GO:0005737">
    <property type="term" value="C:cytoplasm"/>
    <property type="evidence" value="ECO:0007669"/>
    <property type="project" value="TreeGrafter"/>
</dbReference>
<dbReference type="GO" id="GO:0003729">
    <property type="term" value="F:mRNA binding"/>
    <property type="evidence" value="ECO:0007669"/>
    <property type="project" value="TreeGrafter"/>
</dbReference>
<evidence type="ECO:0000259" key="3">
    <source>
        <dbReference type="PROSITE" id="PS50102"/>
    </source>
</evidence>
<dbReference type="InterPro" id="IPR050374">
    <property type="entry name" value="RRT5_SRSF_SR"/>
</dbReference>
<dbReference type="SUPFAM" id="SSF54928">
    <property type="entry name" value="RNA-binding domain, RBD"/>
    <property type="match status" value="1"/>
</dbReference>
<dbReference type="EMBL" id="CAUJNA010003468">
    <property type="protein sequence ID" value="CAJ1402798.1"/>
    <property type="molecule type" value="Genomic_DNA"/>
</dbReference>
<comment type="caution">
    <text evidence="4">The sequence shown here is derived from an EMBL/GenBank/DDBJ whole genome shotgun (WGS) entry which is preliminary data.</text>
</comment>
<accession>A0AA36JAT2</accession>
<dbReference type="SMART" id="SM00360">
    <property type="entry name" value="RRM"/>
    <property type="match status" value="1"/>
</dbReference>
<gene>
    <name evidence="4" type="ORF">EVOR1521_LOCUS25597</name>
</gene>
<dbReference type="InterPro" id="IPR000504">
    <property type="entry name" value="RRM_dom"/>
</dbReference>
<dbReference type="AlphaFoldDB" id="A0AA36JAT2"/>
<evidence type="ECO:0000313" key="4">
    <source>
        <dbReference type="EMBL" id="CAJ1402798.1"/>
    </source>
</evidence>
<evidence type="ECO:0000256" key="2">
    <source>
        <dbReference type="PROSITE-ProRule" id="PRU00176"/>
    </source>
</evidence>
<feature type="domain" description="RRM" evidence="3">
    <location>
        <begin position="14"/>
        <end position="87"/>
    </location>
</feature>
<dbReference type="PROSITE" id="PS50102">
    <property type="entry name" value="RRM"/>
    <property type="match status" value="1"/>
</dbReference>
<proteinExistence type="predicted"/>
<sequence length="127" mass="13470">MEVARRAQASAHGKRLFVSGVANGVMKTDLQREFGEFGHVTDIELPLTAKGVAFVEFDSALDAQDALEGVTGRKLKGMILKVKMADVQKTGKEGGKPDREAGSVRCPAGPGCESLGAWQKLGARLSE</sequence>
<evidence type="ECO:0000256" key="1">
    <source>
        <dbReference type="ARBA" id="ARBA00022884"/>
    </source>
</evidence>
<name>A0AA36JAT2_9DINO</name>
<dbReference type="Pfam" id="PF00076">
    <property type="entry name" value="RRM_1"/>
    <property type="match status" value="1"/>
</dbReference>
<dbReference type="CDD" id="cd00590">
    <property type="entry name" value="RRM_SF"/>
    <property type="match status" value="1"/>
</dbReference>
<keyword evidence="5" id="KW-1185">Reference proteome</keyword>
<dbReference type="InterPro" id="IPR012677">
    <property type="entry name" value="Nucleotide-bd_a/b_plait_sf"/>
</dbReference>